<organism evidence="10">
    <name type="scientific">bioreactor metagenome</name>
    <dbReference type="NCBI Taxonomy" id="1076179"/>
    <lineage>
        <taxon>unclassified sequences</taxon>
        <taxon>metagenomes</taxon>
        <taxon>ecological metagenomes</taxon>
    </lineage>
</organism>
<keyword evidence="5 8" id="KW-0812">Transmembrane</keyword>
<dbReference type="GO" id="GO:0022857">
    <property type="term" value="F:transmembrane transporter activity"/>
    <property type="evidence" value="ECO:0007669"/>
    <property type="project" value="TreeGrafter"/>
</dbReference>
<evidence type="ECO:0000256" key="3">
    <source>
        <dbReference type="ARBA" id="ARBA00022475"/>
    </source>
</evidence>
<proteinExistence type="predicted"/>
<dbReference type="GO" id="GO:0015740">
    <property type="term" value="P:C4-dicarboxylate transport"/>
    <property type="evidence" value="ECO:0007669"/>
    <property type="project" value="TreeGrafter"/>
</dbReference>
<feature type="transmembrane region" description="Helical" evidence="8">
    <location>
        <begin position="7"/>
        <end position="29"/>
    </location>
</feature>
<evidence type="ECO:0000256" key="4">
    <source>
        <dbReference type="ARBA" id="ARBA00022519"/>
    </source>
</evidence>
<feature type="transmembrane region" description="Helical" evidence="8">
    <location>
        <begin position="85"/>
        <end position="107"/>
    </location>
</feature>
<comment type="subcellular location">
    <subcellularLocation>
        <location evidence="1">Cell inner membrane</location>
        <topology evidence="1">Multi-pass membrane protein</topology>
    </subcellularLocation>
</comment>
<keyword evidence="2" id="KW-0813">Transport</keyword>
<evidence type="ECO:0000256" key="1">
    <source>
        <dbReference type="ARBA" id="ARBA00004429"/>
    </source>
</evidence>
<feature type="transmembrane region" description="Helical" evidence="8">
    <location>
        <begin position="49"/>
        <end position="65"/>
    </location>
</feature>
<gene>
    <name evidence="10" type="ORF">SDC9_76564</name>
</gene>
<evidence type="ECO:0000259" key="9">
    <source>
        <dbReference type="Pfam" id="PF04290"/>
    </source>
</evidence>
<protein>
    <recommendedName>
        <fullName evidence="9">Tripartite ATP-independent periplasmic transporters DctQ component domain-containing protein</fullName>
    </recommendedName>
</protein>
<dbReference type="EMBL" id="VSSQ01005672">
    <property type="protein sequence ID" value="MPM30022.1"/>
    <property type="molecule type" value="Genomic_DNA"/>
</dbReference>
<sequence>MKLSKILWKIIDGILLITVSSMLLVVILQVLGRLFGRSIPWSEEMTRNLFVWTVNFGMVVGFRNVDHARVTFILDLFKPSKAKEYIQLGLYATSGLVFFSMLALWNFQMTFRQLRIGETSPALGIPMFWVTLPMGICSVLALVAIVETVFFDKHTRSRILMKDIELVADMEEMK</sequence>
<feature type="domain" description="Tripartite ATP-independent periplasmic transporters DctQ component" evidence="9">
    <location>
        <begin position="22"/>
        <end position="149"/>
    </location>
</feature>
<keyword evidence="7 8" id="KW-0472">Membrane</keyword>
<dbReference type="InterPro" id="IPR007387">
    <property type="entry name" value="TRAP_DctQ"/>
</dbReference>
<dbReference type="InterPro" id="IPR055348">
    <property type="entry name" value="DctQ"/>
</dbReference>
<dbReference type="AlphaFoldDB" id="A0A644YN11"/>
<evidence type="ECO:0000256" key="2">
    <source>
        <dbReference type="ARBA" id="ARBA00022448"/>
    </source>
</evidence>
<reference evidence="10" key="1">
    <citation type="submission" date="2019-08" db="EMBL/GenBank/DDBJ databases">
        <authorList>
            <person name="Kucharzyk K."/>
            <person name="Murdoch R.W."/>
            <person name="Higgins S."/>
            <person name="Loffler F."/>
        </authorList>
    </citation>
    <scope>NUCLEOTIDE SEQUENCE</scope>
</reference>
<evidence type="ECO:0000256" key="5">
    <source>
        <dbReference type="ARBA" id="ARBA00022692"/>
    </source>
</evidence>
<evidence type="ECO:0000256" key="6">
    <source>
        <dbReference type="ARBA" id="ARBA00022989"/>
    </source>
</evidence>
<dbReference type="Pfam" id="PF04290">
    <property type="entry name" value="DctQ"/>
    <property type="match status" value="1"/>
</dbReference>
<keyword evidence="6 8" id="KW-1133">Transmembrane helix</keyword>
<keyword evidence="3" id="KW-1003">Cell membrane</keyword>
<dbReference type="GO" id="GO:0005886">
    <property type="term" value="C:plasma membrane"/>
    <property type="evidence" value="ECO:0007669"/>
    <property type="project" value="UniProtKB-SubCell"/>
</dbReference>
<evidence type="ECO:0000256" key="8">
    <source>
        <dbReference type="SAM" id="Phobius"/>
    </source>
</evidence>
<name>A0A644YN11_9ZZZZ</name>
<comment type="caution">
    <text evidence="10">The sequence shown here is derived from an EMBL/GenBank/DDBJ whole genome shotgun (WGS) entry which is preliminary data.</text>
</comment>
<keyword evidence="4" id="KW-0997">Cell inner membrane</keyword>
<evidence type="ECO:0000313" key="10">
    <source>
        <dbReference type="EMBL" id="MPM30022.1"/>
    </source>
</evidence>
<feature type="transmembrane region" description="Helical" evidence="8">
    <location>
        <begin position="127"/>
        <end position="151"/>
    </location>
</feature>
<dbReference type="PANTHER" id="PTHR35011">
    <property type="entry name" value="2,3-DIKETO-L-GULONATE TRAP TRANSPORTER SMALL PERMEASE PROTEIN YIAM"/>
    <property type="match status" value="1"/>
</dbReference>
<accession>A0A644YN11</accession>
<dbReference type="PANTHER" id="PTHR35011:SF2">
    <property type="entry name" value="2,3-DIKETO-L-GULONATE TRAP TRANSPORTER SMALL PERMEASE PROTEIN YIAM"/>
    <property type="match status" value="1"/>
</dbReference>
<evidence type="ECO:0000256" key="7">
    <source>
        <dbReference type="ARBA" id="ARBA00023136"/>
    </source>
</evidence>